<evidence type="ECO:0000313" key="4">
    <source>
        <dbReference type="EMBL" id="PZW42379.1"/>
    </source>
</evidence>
<protein>
    <submittedName>
        <fullName evidence="4">Arsenate reductase</fullName>
    </submittedName>
</protein>
<proteinExistence type="inferred from homology"/>
<dbReference type="EMBL" id="QKYV01000002">
    <property type="protein sequence ID" value="PZW42379.1"/>
    <property type="molecule type" value="Genomic_DNA"/>
</dbReference>
<dbReference type="PROSITE" id="PS51353">
    <property type="entry name" value="ARSC"/>
    <property type="match status" value="1"/>
</dbReference>
<accession>A0A2W7I7Y1</accession>
<dbReference type="NCBIfam" id="TIGR00014">
    <property type="entry name" value="arsC"/>
    <property type="match status" value="1"/>
</dbReference>
<dbReference type="RefSeq" id="WP_111540041.1">
    <property type="nucleotide sequence ID" value="NZ_QKYV01000002.1"/>
</dbReference>
<dbReference type="InterPro" id="IPR006660">
    <property type="entry name" value="Arsenate_reductase-like"/>
</dbReference>
<keyword evidence="2" id="KW-0560">Oxidoreductase</keyword>
<keyword evidence="5" id="KW-1185">Reference proteome</keyword>
<evidence type="ECO:0000256" key="2">
    <source>
        <dbReference type="ARBA" id="ARBA00023002"/>
    </source>
</evidence>
<dbReference type="GO" id="GO:0008794">
    <property type="term" value="F:arsenate reductase (glutaredoxin) activity"/>
    <property type="evidence" value="ECO:0007669"/>
    <property type="project" value="InterPro"/>
</dbReference>
<dbReference type="InterPro" id="IPR006659">
    <property type="entry name" value="Arsenate_reductase"/>
</dbReference>
<dbReference type="Pfam" id="PF03960">
    <property type="entry name" value="ArsC"/>
    <property type="match status" value="1"/>
</dbReference>
<dbReference type="Proteomes" id="UP000249542">
    <property type="component" value="Unassembled WGS sequence"/>
</dbReference>
<dbReference type="InterPro" id="IPR036249">
    <property type="entry name" value="Thioredoxin-like_sf"/>
</dbReference>
<organism evidence="4 5">
    <name type="scientific">Mesonia algae</name>
    <dbReference type="NCBI Taxonomy" id="213248"/>
    <lineage>
        <taxon>Bacteria</taxon>
        <taxon>Pseudomonadati</taxon>
        <taxon>Bacteroidota</taxon>
        <taxon>Flavobacteriia</taxon>
        <taxon>Flavobacteriales</taxon>
        <taxon>Flavobacteriaceae</taxon>
        <taxon>Mesonia</taxon>
    </lineage>
</organism>
<comment type="caution">
    <text evidence="4">The sequence shown here is derived from an EMBL/GenBank/DDBJ whole genome shotgun (WGS) entry which is preliminary data.</text>
</comment>
<dbReference type="AlphaFoldDB" id="A0A2W7I7Y1"/>
<gene>
    <name evidence="4" type="ORF">LX95_00689</name>
</gene>
<dbReference type="PANTHER" id="PTHR30041:SF4">
    <property type="entry name" value="ARSENATE REDUCTASE"/>
    <property type="match status" value="1"/>
</dbReference>
<evidence type="ECO:0000256" key="3">
    <source>
        <dbReference type="PROSITE-ProRule" id="PRU01282"/>
    </source>
</evidence>
<evidence type="ECO:0000256" key="1">
    <source>
        <dbReference type="ARBA" id="ARBA00007198"/>
    </source>
</evidence>
<reference evidence="4 5" key="1">
    <citation type="submission" date="2018-06" db="EMBL/GenBank/DDBJ databases">
        <title>Genomic Encyclopedia of Archaeal and Bacterial Type Strains, Phase II (KMG-II): from individual species to whole genera.</title>
        <authorList>
            <person name="Goeker M."/>
        </authorList>
    </citation>
    <scope>NUCLEOTIDE SEQUENCE [LARGE SCALE GENOMIC DNA]</scope>
    <source>
        <strain evidence="4 5">DSM 15361</strain>
    </source>
</reference>
<sequence>MIKIYHNPRCSKSREGLKILEESGKDFLIVKYLDIPMKKEEIKKVLELLDISAEELIRKNEKVWKENYKGKDLSEEDILEAMQEHPKLIERPIVVNENKAIIGRPPEKIKEVI</sequence>
<name>A0A2W7I7Y1_9FLAO</name>
<dbReference type="Gene3D" id="3.40.30.10">
    <property type="entry name" value="Glutaredoxin"/>
    <property type="match status" value="1"/>
</dbReference>
<dbReference type="PANTHER" id="PTHR30041">
    <property type="entry name" value="ARSENATE REDUCTASE"/>
    <property type="match status" value="1"/>
</dbReference>
<comment type="similarity">
    <text evidence="1 3">Belongs to the ArsC family.</text>
</comment>
<dbReference type="SUPFAM" id="SSF52833">
    <property type="entry name" value="Thioredoxin-like"/>
    <property type="match status" value="1"/>
</dbReference>
<dbReference type="CDD" id="cd03034">
    <property type="entry name" value="ArsC_ArsC"/>
    <property type="match status" value="1"/>
</dbReference>
<evidence type="ECO:0000313" key="5">
    <source>
        <dbReference type="Proteomes" id="UP000249542"/>
    </source>
</evidence>